<dbReference type="InterPro" id="IPR025491">
    <property type="entry name" value="DUF4382"/>
</dbReference>
<dbReference type="AlphaFoldDB" id="A0A1J5SNY5"/>
<comment type="caution">
    <text evidence="2">The sequence shown here is derived from an EMBL/GenBank/DDBJ whole genome shotgun (WGS) entry which is preliminary data.</text>
</comment>
<protein>
    <recommendedName>
        <fullName evidence="1">DUF4382 domain-containing protein</fullName>
    </recommendedName>
</protein>
<proteinExistence type="predicted"/>
<evidence type="ECO:0000259" key="1">
    <source>
        <dbReference type="Pfam" id="PF14321"/>
    </source>
</evidence>
<dbReference type="EMBL" id="MLJW01000048">
    <property type="protein sequence ID" value="OIR05781.1"/>
    <property type="molecule type" value="Genomic_DNA"/>
</dbReference>
<feature type="domain" description="DUF4382" evidence="1">
    <location>
        <begin position="29"/>
        <end position="190"/>
    </location>
</feature>
<organism evidence="2">
    <name type="scientific">mine drainage metagenome</name>
    <dbReference type="NCBI Taxonomy" id="410659"/>
    <lineage>
        <taxon>unclassified sequences</taxon>
        <taxon>metagenomes</taxon>
        <taxon>ecological metagenomes</taxon>
    </lineage>
</organism>
<gene>
    <name evidence="2" type="ORF">GALL_122160</name>
</gene>
<dbReference type="Pfam" id="PF14321">
    <property type="entry name" value="DUF4382"/>
    <property type="match status" value="1"/>
</dbReference>
<evidence type="ECO:0000313" key="2">
    <source>
        <dbReference type="EMBL" id="OIR05781.1"/>
    </source>
</evidence>
<sequence length="281" mass="30823">MALTASVLFIACSKNNSAGTGAPTASQQSVSLFLADGPGIFDHVYLDVASVKVLVDTSENTRDHDRCNWDSLGQHSDRDDSSLIWNTLNIRAGVYDLLQLRNGVDTLLSTTNVIKGTIRMIRIDLGTNNSVVVDSVSHPLVLPPNAPSYFIIKLHGEEWEHFQDNAVRLWIDFDVAHSIKFINNTYFLMPFVHPFVPSRTGRIVGNVAPQAALPELVTVFSSTDTSLALPNREGEFEVRGLKDGTYSVLVHSIHANFADTTINNIVIQNANKVSLGTITLH</sequence>
<reference evidence="2" key="1">
    <citation type="submission" date="2016-10" db="EMBL/GenBank/DDBJ databases">
        <title>Sequence of Gallionella enrichment culture.</title>
        <authorList>
            <person name="Poehlein A."/>
            <person name="Muehling M."/>
            <person name="Daniel R."/>
        </authorList>
    </citation>
    <scope>NUCLEOTIDE SEQUENCE</scope>
</reference>
<name>A0A1J5SNY5_9ZZZZ</name>
<accession>A0A1J5SNY5</accession>